<dbReference type="CDD" id="cd02440">
    <property type="entry name" value="AdoMet_MTases"/>
    <property type="match status" value="1"/>
</dbReference>
<dbReference type="Gene3D" id="3.40.50.150">
    <property type="entry name" value="Vaccinia Virus protein VP39"/>
    <property type="match status" value="1"/>
</dbReference>
<evidence type="ECO:0000256" key="1">
    <source>
        <dbReference type="ARBA" id="ARBA00022603"/>
    </source>
</evidence>
<evidence type="ECO:0000313" key="4">
    <source>
        <dbReference type="EMBL" id="KIE47837.1"/>
    </source>
</evidence>
<dbReference type="RefSeq" id="WP_080619006.1">
    <property type="nucleotide sequence ID" value="NZ_AYSO01000013.1"/>
</dbReference>
<feature type="domain" description="Methyltransferase" evidence="3">
    <location>
        <begin position="41"/>
        <end position="134"/>
    </location>
</feature>
<dbReference type="InterPro" id="IPR029063">
    <property type="entry name" value="SAM-dependent_MTases_sf"/>
</dbReference>
<evidence type="ECO:0000313" key="5">
    <source>
        <dbReference type="Proteomes" id="UP000031366"/>
    </source>
</evidence>
<dbReference type="InterPro" id="IPR041698">
    <property type="entry name" value="Methyltransf_25"/>
</dbReference>
<dbReference type="PANTHER" id="PTHR43861:SF1">
    <property type="entry name" value="TRANS-ACONITATE 2-METHYLTRANSFERASE"/>
    <property type="match status" value="1"/>
</dbReference>
<organism evidence="4 5">
    <name type="scientific">Clostridium argentinense CDC 2741</name>
    <dbReference type="NCBI Taxonomy" id="1418104"/>
    <lineage>
        <taxon>Bacteria</taxon>
        <taxon>Bacillati</taxon>
        <taxon>Bacillota</taxon>
        <taxon>Clostridia</taxon>
        <taxon>Eubacteriales</taxon>
        <taxon>Clostridiaceae</taxon>
        <taxon>Clostridium</taxon>
    </lineage>
</organism>
<keyword evidence="5" id="KW-1185">Reference proteome</keyword>
<dbReference type="STRING" id="29341.RSJ17_17180"/>
<evidence type="ECO:0000256" key="2">
    <source>
        <dbReference type="ARBA" id="ARBA00022679"/>
    </source>
</evidence>
<dbReference type="Gene3D" id="2.20.25.110">
    <property type="entry name" value="S-adenosyl-L-methionine-dependent methyltransferases"/>
    <property type="match status" value="1"/>
</dbReference>
<keyword evidence="1 4" id="KW-0489">Methyltransferase</keyword>
<dbReference type="Proteomes" id="UP000031366">
    <property type="component" value="Unassembled WGS sequence"/>
</dbReference>
<protein>
    <submittedName>
        <fullName evidence="4">UbiE/COQ5 methyltransferase family protein</fullName>
    </submittedName>
</protein>
<proteinExistence type="predicted"/>
<gene>
    <name evidence="4" type="ORF">U732_3757</name>
</gene>
<dbReference type="PANTHER" id="PTHR43861">
    <property type="entry name" value="TRANS-ACONITATE 2-METHYLTRANSFERASE-RELATED"/>
    <property type="match status" value="1"/>
</dbReference>
<reference evidence="4 5" key="1">
    <citation type="journal article" date="2015" name="Infect. Genet. Evol.">
        <title>Genomic sequences of six botulinum neurotoxin-producing strains representing three clostridial species illustrate the mobility and diversity of botulinum neurotoxin genes.</title>
        <authorList>
            <person name="Smith T.J."/>
            <person name="Hill K.K."/>
            <person name="Xie G."/>
            <person name="Foley B.T."/>
            <person name="Williamson C.H."/>
            <person name="Foster J.T."/>
            <person name="Johnson S.L."/>
            <person name="Chertkov O."/>
            <person name="Teshima H."/>
            <person name="Gibbons H.S."/>
            <person name="Johnsky L.A."/>
            <person name="Karavis M.A."/>
            <person name="Smith L.A."/>
        </authorList>
    </citation>
    <scope>NUCLEOTIDE SEQUENCE [LARGE SCALE GENOMIC DNA]</scope>
    <source>
        <strain evidence="4 5">CDC 2741</strain>
    </source>
</reference>
<comment type="caution">
    <text evidence="4">The sequence shown here is derived from an EMBL/GenBank/DDBJ whole genome shotgun (WGS) entry which is preliminary data.</text>
</comment>
<dbReference type="SUPFAM" id="SSF53335">
    <property type="entry name" value="S-adenosyl-L-methionine-dependent methyltransferases"/>
    <property type="match status" value="1"/>
</dbReference>
<dbReference type="GO" id="GO:0032259">
    <property type="term" value="P:methylation"/>
    <property type="evidence" value="ECO:0007669"/>
    <property type="project" value="UniProtKB-KW"/>
</dbReference>
<name>A0A0C1R2T3_9CLOT</name>
<evidence type="ECO:0000259" key="3">
    <source>
        <dbReference type="Pfam" id="PF13649"/>
    </source>
</evidence>
<dbReference type="OrthoDB" id="9811589at2"/>
<sequence length="247" mass="28192">MIKHNNLEEYRDPINYDLEFGGEIDKYNFYLELAKLTSGEVLELACGTGLTMIHLAKCGIKVSGVDITPEMLEYGRIKGEGLPVTFIEGDARTFECKKRFSMIYLTGNAFQAFLSDEDQNSLLKTVYKHLEPNGIFAFETRNPMGTDLSNQEETNWGQFIDNDGIPVQVSGTQYYDEKNHIMHWVTFRDWGFKKTTSRIACRFTNNDTLKSTLNNNGFNIESQYSDWDKTPFSPLAPNIISVCRKLG</sequence>
<dbReference type="Pfam" id="PF13649">
    <property type="entry name" value="Methyltransf_25"/>
    <property type="match status" value="1"/>
</dbReference>
<keyword evidence="2 4" id="KW-0808">Transferase</keyword>
<dbReference type="AlphaFoldDB" id="A0A0C1R2T3"/>
<dbReference type="GO" id="GO:0008168">
    <property type="term" value="F:methyltransferase activity"/>
    <property type="evidence" value="ECO:0007669"/>
    <property type="project" value="UniProtKB-KW"/>
</dbReference>
<accession>A0A0C1R2T3</accession>
<dbReference type="EMBL" id="AYSO01000013">
    <property type="protein sequence ID" value="KIE47837.1"/>
    <property type="molecule type" value="Genomic_DNA"/>
</dbReference>